<organism evidence="1">
    <name type="scientific">Brassica oleracea</name>
    <name type="common">Wild cabbage</name>
    <dbReference type="NCBI Taxonomy" id="3712"/>
    <lineage>
        <taxon>Eukaryota</taxon>
        <taxon>Viridiplantae</taxon>
        <taxon>Streptophyta</taxon>
        <taxon>Embryophyta</taxon>
        <taxon>Tracheophyta</taxon>
        <taxon>Spermatophyta</taxon>
        <taxon>Magnoliopsida</taxon>
        <taxon>eudicotyledons</taxon>
        <taxon>Gunneridae</taxon>
        <taxon>Pentapetalae</taxon>
        <taxon>rosids</taxon>
        <taxon>malvids</taxon>
        <taxon>Brassicales</taxon>
        <taxon>Brassicaceae</taxon>
        <taxon>Brassiceae</taxon>
        <taxon>Brassica</taxon>
    </lineage>
</organism>
<dbReference type="EMBL" id="LR031875">
    <property type="protein sequence ID" value="VDD33668.1"/>
    <property type="molecule type" value="Genomic_DNA"/>
</dbReference>
<sequence>MQLGLLSPLHLKKLFELMGTTYIKLGQFIICANFFPARICQKIFRTLQQSSSSSV</sequence>
<name>A0A3P6E2W1_BRAOL</name>
<accession>A0A3P6E2W1</accession>
<evidence type="ECO:0000313" key="1">
    <source>
        <dbReference type="EMBL" id="VDD33668.1"/>
    </source>
</evidence>
<gene>
    <name evidence="1" type="ORF">BOLC9T58991H</name>
</gene>
<proteinExistence type="predicted"/>
<protein>
    <submittedName>
        <fullName evidence="1">Uncharacterized protein</fullName>
    </submittedName>
</protein>
<dbReference type="AlphaFoldDB" id="A0A3P6E2W1"/>
<reference evidence="1" key="1">
    <citation type="submission" date="2018-11" db="EMBL/GenBank/DDBJ databases">
        <authorList>
            <consortium name="Genoscope - CEA"/>
            <person name="William W."/>
        </authorList>
    </citation>
    <scope>NUCLEOTIDE SEQUENCE</scope>
</reference>